<dbReference type="RefSeq" id="WP_316699861.1">
    <property type="nucleotide sequence ID" value="NZ_CP136336.1"/>
</dbReference>
<evidence type="ECO:0000259" key="4">
    <source>
        <dbReference type="PROSITE" id="PS50887"/>
    </source>
</evidence>
<dbReference type="Proteomes" id="UP001303946">
    <property type="component" value="Chromosome"/>
</dbReference>
<dbReference type="InterPro" id="IPR029787">
    <property type="entry name" value="Nucleotide_cyclase"/>
</dbReference>
<evidence type="ECO:0000256" key="2">
    <source>
        <dbReference type="ARBA" id="ARBA00034247"/>
    </source>
</evidence>
<feature type="transmembrane region" description="Helical" evidence="3">
    <location>
        <begin position="156"/>
        <end position="177"/>
    </location>
</feature>
<evidence type="ECO:0000313" key="5">
    <source>
        <dbReference type="EMBL" id="WOB07189.1"/>
    </source>
</evidence>
<accession>A0ABZ0CQD8</accession>
<keyword evidence="6" id="KW-1185">Reference proteome</keyword>
<gene>
    <name evidence="5" type="ORF">RXV79_20000</name>
</gene>
<keyword evidence="3" id="KW-1133">Transmembrane helix</keyword>
<dbReference type="InterPro" id="IPR000160">
    <property type="entry name" value="GGDEF_dom"/>
</dbReference>
<keyword evidence="3" id="KW-0812">Transmembrane</keyword>
<keyword evidence="3" id="KW-0472">Membrane</keyword>
<dbReference type="Gene3D" id="3.30.70.270">
    <property type="match status" value="1"/>
</dbReference>
<dbReference type="InterPro" id="IPR050469">
    <property type="entry name" value="Diguanylate_Cyclase"/>
</dbReference>
<dbReference type="NCBIfam" id="TIGR00254">
    <property type="entry name" value="GGDEF"/>
    <property type="match status" value="1"/>
</dbReference>
<feature type="transmembrane region" description="Helical" evidence="3">
    <location>
        <begin position="197"/>
        <end position="217"/>
    </location>
</feature>
<comment type="catalytic activity">
    <reaction evidence="2">
        <text>2 GTP = 3',3'-c-di-GMP + 2 diphosphate</text>
        <dbReference type="Rhea" id="RHEA:24898"/>
        <dbReference type="ChEBI" id="CHEBI:33019"/>
        <dbReference type="ChEBI" id="CHEBI:37565"/>
        <dbReference type="ChEBI" id="CHEBI:58805"/>
        <dbReference type="EC" id="2.7.7.65"/>
    </reaction>
</comment>
<protein>
    <recommendedName>
        <fullName evidence="1">diguanylate cyclase</fullName>
        <ecNumber evidence="1">2.7.7.65</ecNumber>
    </recommendedName>
</protein>
<dbReference type="PANTHER" id="PTHR45138:SF9">
    <property type="entry name" value="DIGUANYLATE CYCLASE DGCM-RELATED"/>
    <property type="match status" value="1"/>
</dbReference>
<feature type="transmembrane region" description="Helical" evidence="3">
    <location>
        <begin position="12"/>
        <end position="32"/>
    </location>
</feature>
<dbReference type="PANTHER" id="PTHR45138">
    <property type="entry name" value="REGULATORY COMPONENTS OF SENSORY TRANSDUCTION SYSTEM"/>
    <property type="match status" value="1"/>
</dbReference>
<organism evidence="5 6">
    <name type="scientific">Piscinibacter gummiphilus</name>
    <dbReference type="NCBI Taxonomy" id="946333"/>
    <lineage>
        <taxon>Bacteria</taxon>
        <taxon>Pseudomonadati</taxon>
        <taxon>Pseudomonadota</taxon>
        <taxon>Betaproteobacteria</taxon>
        <taxon>Burkholderiales</taxon>
        <taxon>Sphaerotilaceae</taxon>
        <taxon>Piscinibacter</taxon>
    </lineage>
</organism>
<sequence>MPTLSATEIAFLMVACQQAVLALGWAIGAAVVPIDRRSAVQWACYALLTGASVVIFIGASQTKSEELRAVANVCVATGILLMERGVRQFIGRPANGWVYALLMAGVVLLSWLGLTPRYGALRVAAVSGLLAVLCALTAWNIYVYARRDLGLSLGQWLALPLLLGALVFANRGAQAVVSPYTVAAEMAGNSSLDIGSAAVFLVTALVFHLALVALVGVRMTAELRRLSRLDGLTEVFNRRAIEEQLHDEARRVGRSPRPFSVLMIDADYFKDINDRFGHAAGDDALRHLAKIMKAQMRDVDRIGRFGGEEFVVLLPGTASTEALSAAERLRDALLRRPWAWQGESMSLTVSIGVAAWRGPQDEVNALLKRADAALYRAKALGRDRFELGS</sequence>
<dbReference type="PROSITE" id="PS50887">
    <property type="entry name" value="GGDEF"/>
    <property type="match status" value="1"/>
</dbReference>
<dbReference type="EMBL" id="CP136336">
    <property type="protein sequence ID" value="WOB07189.1"/>
    <property type="molecule type" value="Genomic_DNA"/>
</dbReference>
<feature type="domain" description="GGDEF" evidence="4">
    <location>
        <begin position="257"/>
        <end position="389"/>
    </location>
</feature>
<proteinExistence type="predicted"/>
<dbReference type="Pfam" id="PF00990">
    <property type="entry name" value="GGDEF"/>
    <property type="match status" value="1"/>
</dbReference>
<keyword evidence="5" id="KW-0808">Transferase</keyword>
<dbReference type="GO" id="GO:0052621">
    <property type="term" value="F:diguanylate cyclase activity"/>
    <property type="evidence" value="ECO:0007669"/>
    <property type="project" value="UniProtKB-EC"/>
</dbReference>
<dbReference type="InterPro" id="IPR043128">
    <property type="entry name" value="Rev_trsase/Diguanyl_cyclase"/>
</dbReference>
<name>A0ABZ0CQD8_9BURK</name>
<feature type="transmembrane region" description="Helical" evidence="3">
    <location>
        <begin position="94"/>
        <end position="114"/>
    </location>
</feature>
<feature type="transmembrane region" description="Helical" evidence="3">
    <location>
        <begin position="66"/>
        <end position="82"/>
    </location>
</feature>
<evidence type="ECO:0000256" key="3">
    <source>
        <dbReference type="SAM" id="Phobius"/>
    </source>
</evidence>
<evidence type="ECO:0000256" key="1">
    <source>
        <dbReference type="ARBA" id="ARBA00012528"/>
    </source>
</evidence>
<feature type="transmembrane region" description="Helical" evidence="3">
    <location>
        <begin position="120"/>
        <end position="144"/>
    </location>
</feature>
<keyword evidence="5" id="KW-0548">Nucleotidyltransferase</keyword>
<dbReference type="SUPFAM" id="SSF55073">
    <property type="entry name" value="Nucleotide cyclase"/>
    <property type="match status" value="1"/>
</dbReference>
<dbReference type="SMART" id="SM00267">
    <property type="entry name" value="GGDEF"/>
    <property type="match status" value="1"/>
</dbReference>
<dbReference type="CDD" id="cd01949">
    <property type="entry name" value="GGDEF"/>
    <property type="match status" value="1"/>
</dbReference>
<evidence type="ECO:0000313" key="6">
    <source>
        <dbReference type="Proteomes" id="UP001303946"/>
    </source>
</evidence>
<feature type="transmembrane region" description="Helical" evidence="3">
    <location>
        <begin position="39"/>
        <end position="60"/>
    </location>
</feature>
<dbReference type="EC" id="2.7.7.65" evidence="1"/>
<reference evidence="5 6" key="1">
    <citation type="submission" date="2023-10" db="EMBL/GenBank/DDBJ databases">
        <title>Bacteria for the degradation of biodegradable plastic PBAT(Polybutylene adipate terephthalate).</title>
        <authorList>
            <person name="Weon H.-Y."/>
            <person name="Yeon J."/>
        </authorList>
    </citation>
    <scope>NUCLEOTIDE SEQUENCE [LARGE SCALE GENOMIC DNA]</scope>
    <source>
        <strain evidence="5 6">SBD 7-3</strain>
    </source>
</reference>